<dbReference type="InterPro" id="IPR023940">
    <property type="entry name" value="DHDPR_bac"/>
</dbReference>
<keyword evidence="3" id="KW-0521">NADP</keyword>
<protein>
    <recommendedName>
        <fullName evidence="9">4-hydroxy-tetrahydrodipicolinate reductase</fullName>
        <ecNumber evidence="9">1.17.1.8</ecNumber>
    </recommendedName>
</protein>
<evidence type="ECO:0000256" key="8">
    <source>
        <dbReference type="ARBA" id="ARBA00037922"/>
    </source>
</evidence>
<dbReference type="Proteomes" id="UP001228690">
    <property type="component" value="Chromosome"/>
</dbReference>
<accession>A0ABY8MF22</accession>
<keyword evidence="2" id="KW-0028">Amino-acid biosynthesis</keyword>
<dbReference type="Gene3D" id="3.30.360.10">
    <property type="entry name" value="Dihydrodipicolinate Reductase, domain 2"/>
    <property type="match status" value="1"/>
</dbReference>
<dbReference type="RefSeq" id="WP_326926753.1">
    <property type="nucleotide sequence ID" value="NZ_CP123443.1"/>
</dbReference>
<evidence type="ECO:0000256" key="2">
    <source>
        <dbReference type="ARBA" id="ARBA00022605"/>
    </source>
</evidence>
<dbReference type="EC" id="1.17.1.8" evidence="9"/>
<comment type="pathway">
    <text evidence="8">Amino-acid biosynthesis; L-lysine biosynthesis via DAP pathway; (S)-tetrahydrodipicolinate from L-aspartate: step 4/4.</text>
</comment>
<dbReference type="Gene3D" id="3.40.50.720">
    <property type="entry name" value="NAD(P)-binding Rossmann-like Domain"/>
    <property type="match status" value="1"/>
</dbReference>
<evidence type="ECO:0000259" key="12">
    <source>
        <dbReference type="Pfam" id="PF01113"/>
    </source>
</evidence>
<dbReference type="PANTHER" id="PTHR20836:SF0">
    <property type="entry name" value="4-HYDROXY-TETRAHYDRODIPICOLINATE REDUCTASE 1, CHLOROPLASTIC-RELATED"/>
    <property type="match status" value="1"/>
</dbReference>
<dbReference type="InterPro" id="IPR022663">
    <property type="entry name" value="DapB_C"/>
</dbReference>
<evidence type="ECO:0000256" key="3">
    <source>
        <dbReference type="ARBA" id="ARBA00022857"/>
    </source>
</evidence>
<comment type="catalytic activity">
    <reaction evidence="10">
        <text>(S)-2,3,4,5-tetrahydrodipicolinate + NADP(+) + H2O = (2S,4S)-4-hydroxy-2,3,4,5-tetrahydrodipicolinate + NADPH + H(+)</text>
        <dbReference type="Rhea" id="RHEA:35331"/>
        <dbReference type="ChEBI" id="CHEBI:15377"/>
        <dbReference type="ChEBI" id="CHEBI:15378"/>
        <dbReference type="ChEBI" id="CHEBI:16845"/>
        <dbReference type="ChEBI" id="CHEBI:57783"/>
        <dbReference type="ChEBI" id="CHEBI:58349"/>
        <dbReference type="ChEBI" id="CHEBI:67139"/>
        <dbReference type="EC" id="1.17.1.8"/>
    </reaction>
</comment>
<dbReference type="SUPFAM" id="SSF55347">
    <property type="entry name" value="Glyceraldehyde-3-phosphate dehydrogenase-like, C-terminal domain"/>
    <property type="match status" value="1"/>
</dbReference>
<sequence length="267" mass="29535">MEGIIIVGYGRMGKEIERQAAEMDVRVCGVADSYEQLEQLDRDGKLKATSQGSPVAIEFTCGAAAVRNLDYLLKHDVPTVCGSTPWKDDTHGGTRKLCLERKGHLMFSNNYSIGVNIFWRVVRQTSRLLDNFAQYDISIHEQHHNKKADSPSGTAVSTAQIVLEEVGRKTEMLCGNPQDPDGRDRPIAAKELQISSQRLGRVAGVHQLLCDSPEDSIVVSHSAHNRTGFARGAIVAAQFLHRQVCDDKPGFFTMDDLMDHFLTAQLS</sequence>
<dbReference type="InterPro" id="IPR000846">
    <property type="entry name" value="DapB_N"/>
</dbReference>
<dbReference type="Pfam" id="PF01113">
    <property type="entry name" value="DapB_N"/>
    <property type="match status" value="1"/>
</dbReference>
<evidence type="ECO:0000259" key="13">
    <source>
        <dbReference type="Pfam" id="PF05173"/>
    </source>
</evidence>
<evidence type="ECO:0000256" key="6">
    <source>
        <dbReference type="ARBA" id="ARBA00023027"/>
    </source>
</evidence>
<evidence type="ECO:0000256" key="10">
    <source>
        <dbReference type="ARBA" id="ARBA00049080"/>
    </source>
</evidence>
<name>A0ABY8MF22_9SPIO</name>
<feature type="domain" description="Dihydrodipicolinate reductase C-terminal" evidence="13">
    <location>
        <begin position="114"/>
        <end position="258"/>
    </location>
</feature>
<keyword evidence="7" id="KW-0457">Lysine biosynthesis</keyword>
<dbReference type="SUPFAM" id="SSF51735">
    <property type="entry name" value="NAD(P)-binding Rossmann-fold domains"/>
    <property type="match status" value="1"/>
</dbReference>
<feature type="domain" description="Dihydrodipicolinate reductase N-terminal" evidence="12">
    <location>
        <begin position="4"/>
        <end position="109"/>
    </location>
</feature>
<evidence type="ECO:0000256" key="11">
    <source>
        <dbReference type="ARBA" id="ARBA00049396"/>
    </source>
</evidence>
<keyword evidence="6" id="KW-0520">NAD</keyword>
<dbReference type="PANTHER" id="PTHR20836">
    <property type="entry name" value="DIHYDRODIPICOLINATE REDUCTASE"/>
    <property type="match status" value="1"/>
</dbReference>
<comment type="catalytic activity">
    <reaction evidence="11">
        <text>(S)-2,3,4,5-tetrahydrodipicolinate + NAD(+) + H2O = (2S,4S)-4-hydroxy-2,3,4,5-tetrahydrodipicolinate + NADH + H(+)</text>
        <dbReference type="Rhea" id="RHEA:35323"/>
        <dbReference type="ChEBI" id="CHEBI:15377"/>
        <dbReference type="ChEBI" id="CHEBI:15378"/>
        <dbReference type="ChEBI" id="CHEBI:16845"/>
        <dbReference type="ChEBI" id="CHEBI:57540"/>
        <dbReference type="ChEBI" id="CHEBI:57945"/>
        <dbReference type="ChEBI" id="CHEBI:67139"/>
        <dbReference type="EC" id="1.17.1.8"/>
    </reaction>
</comment>
<gene>
    <name evidence="14" type="ORF">P0082_08760</name>
</gene>
<organism evidence="14 15">
    <name type="scientific">Candidatus Haliotispira prima</name>
    <dbReference type="NCBI Taxonomy" id="3034016"/>
    <lineage>
        <taxon>Bacteria</taxon>
        <taxon>Pseudomonadati</taxon>
        <taxon>Spirochaetota</taxon>
        <taxon>Spirochaetia</taxon>
        <taxon>Spirochaetales</taxon>
        <taxon>Spirochaetaceae</taxon>
        <taxon>Candidatus Haliotispira</taxon>
    </lineage>
</organism>
<evidence type="ECO:0000256" key="1">
    <source>
        <dbReference type="ARBA" id="ARBA00006642"/>
    </source>
</evidence>
<dbReference type="PIRSF" id="PIRSF000161">
    <property type="entry name" value="DHPR"/>
    <property type="match status" value="1"/>
</dbReference>
<reference evidence="14 15" key="1">
    <citation type="submission" date="2023-04" db="EMBL/GenBank/DDBJ databases">
        <title>Spirochaete genome identified in red abalone sample constitutes a novel genus.</title>
        <authorList>
            <person name="Sharma S.P."/>
            <person name="Purcell C.M."/>
            <person name="Hyde J.R."/>
            <person name="Severin A.J."/>
        </authorList>
    </citation>
    <scope>NUCLEOTIDE SEQUENCE [LARGE SCALE GENOMIC DNA]</scope>
    <source>
        <strain evidence="14 15">SP-2023</strain>
    </source>
</reference>
<evidence type="ECO:0000256" key="7">
    <source>
        <dbReference type="ARBA" id="ARBA00023154"/>
    </source>
</evidence>
<comment type="similarity">
    <text evidence="1">Belongs to the DapB family.</text>
</comment>
<evidence type="ECO:0000313" key="14">
    <source>
        <dbReference type="EMBL" id="WGK68567.1"/>
    </source>
</evidence>
<keyword evidence="4" id="KW-0220">Diaminopimelate biosynthesis</keyword>
<evidence type="ECO:0000256" key="9">
    <source>
        <dbReference type="ARBA" id="ARBA00038983"/>
    </source>
</evidence>
<evidence type="ECO:0000256" key="5">
    <source>
        <dbReference type="ARBA" id="ARBA00023002"/>
    </source>
</evidence>
<evidence type="ECO:0000313" key="15">
    <source>
        <dbReference type="Proteomes" id="UP001228690"/>
    </source>
</evidence>
<keyword evidence="15" id="KW-1185">Reference proteome</keyword>
<proteinExistence type="inferred from homology"/>
<keyword evidence="5" id="KW-0560">Oxidoreductase</keyword>
<evidence type="ECO:0000256" key="4">
    <source>
        <dbReference type="ARBA" id="ARBA00022915"/>
    </source>
</evidence>
<dbReference type="EMBL" id="CP123443">
    <property type="protein sequence ID" value="WGK68567.1"/>
    <property type="molecule type" value="Genomic_DNA"/>
</dbReference>
<dbReference type="InterPro" id="IPR036291">
    <property type="entry name" value="NAD(P)-bd_dom_sf"/>
</dbReference>
<dbReference type="Pfam" id="PF05173">
    <property type="entry name" value="DapB_C"/>
    <property type="match status" value="1"/>
</dbReference>